<feature type="region of interest" description="Disordered" evidence="1">
    <location>
        <begin position="73"/>
        <end position="259"/>
    </location>
</feature>
<feature type="domain" description="RIIa" evidence="2">
    <location>
        <begin position="14"/>
        <end position="51"/>
    </location>
</feature>
<dbReference type="CDD" id="cd23767">
    <property type="entry name" value="IQCD"/>
    <property type="match status" value="1"/>
</dbReference>
<feature type="compositionally biased region" description="Basic and acidic residues" evidence="1">
    <location>
        <begin position="81"/>
        <end position="102"/>
    </location>
</feature>
<feature type="region of interest" description="Disordered" evidence="1">
    <location>
        <begin position="449"/>
        <end position="731"/>
    </location>
</feature>
<feature type="compositionally biased region" description="Acidic residues" evidence="1">
    <location>
        <begin position="600"/>
        <end position="616"/>
    </location>
</feature>
<dbReference type="CDD" id="cd12100">
    <property type="entry name" value="DD_CABYR_SP17"/>
    <property type="match status" value="1"/>
</dbReference>
<evidence type="ECO:0000256" key="1">
    <source>
        <dbReference type="SAM" id="MobiDB-lite"/>
    </source>
</evidence>
<feature type="compositionally biased region" description="Basic and acidic residues" evidence="1">
    <location>
        <begin position="579"/>
        <end position="595"/>
    </location>
</feature>
<feature type="compositionally biased region" description="Low complexity" evidence="1">
    <location>
        <begin position="195"/>
        <end position="206"/>
    </location>
</feature>
<dbReference type="Gene3D" id="1.20.890.10">
    <property type="entry name" value="cAMP-dependent protein kinase regulatory subunit, dimerization-anchoring domain"/>
    <property type="match status" value="1"/>
</dbReference>
<dbReference type="SMART" id="SM00015">
    <property type="entry name" value="IQ"/>
    <property type="match status" value="1"/>
</dbReference>
<dbReference type="STRING" id="8078.ENSFHEP00000024466"/>
<dbReference type="InterPro" id="IPR047579">
    <property type="entry name" value="DD_CABYR_SP17"/>
</dbReference>
<dbReference type="InterPro" id="IPR003117">
    <property type="entry name" value="cAMP_dep_PK_reg_su_I/II_a/b"/>
</dbReference>
<feature type="compositionally biased region" description="Basic and acidic residues" evidence="1">
    <location>
        <begin position="668"/>
        <end position="679"/>
    </location>
</feature>
<reference evidence="3" key="2">
    <citation type="submission" date="2025-09" db="UniProtKB">
        <authorList>
            <consortium name="Ensembl"/>
        </authorList>
    </citation>
    <scope>IDENTIFICATION</scope>
</reference>
<feature type="compositionally biased region" description="Acidic residues" evidence="1">
    <location>
        <begin position="103"/>
        <end position="113"/>
    </location>
</feature>
<feature type="compositionally biased region" description="Basic and acidic residues" evidence="1">
    <location>
        <begin position="321"/>
        <end position="340"/>
    </location>
</feature>
<feature type="compositionally biased region" description="Basic and acidic residues" evidence="1">
    <location>
        <begin position="231"/>
        <end position="247"/>
    </location>
</feature>
<feature type="compositionally biased region" description="Acidic residues" evidence="1">
    <location>
        <begin position="540"/>
        <end position="549"/>
    </location>
</feature>
<dbReference type="InterPro" id="IPR000048">
    <property type="entry name" value="IQ_motif_EF-hand-BS"/>
</dbReference>
<sequence>MSVPFSNTHLRVPRGFGAVLEGLAREVLRDQPDDIPSYAAQYFDKLLKQRQESGLDPAEWAARLEDRFYNNHAFKNTETASPEKKTAAQETASKEKSYKSQSEDEPSLSEEDATLSAKQPLVSDETDSAESTDDDEENNDPTEENAVSHDLRHTEETSGADKQSDEQSGTDEENELTTAKPNEMDGPHNDVNPALDCTTTQLDLDLSNLSPAEELSNVDGREVGAFEYEEEDRRDGAFEDKEVVGSEREEDAEVAEPVASLPDFALSNVDVCASELGGTERTSEDVIYQKDADATEEEETIKHQFEETDVKLLPSQPKIPQEIHQEAEDHAEKPNERETTETEASLEETNKGLAHSENPLDNTAIPKEDSLAEISFEDVPEDQCITEGLKKKLEEDSSMEVELTNISEMPQKDEFKELATGSTDMVGTEDQHKAEKEIIKREVIAEEEELESHHTAFNTLKDKGETNNVNYINDDERDMGGISPELENKMKDYETDDKGRHIEEIFDDKPNLDRETEEKERSNEQGAKKDETTDKVCTEGDSETDDQDMNDSGAIQNPSQPIELELSVTEITTEDEPLEENRDHLPEPNEQRPEIVGESQSEDVEEEKQDAIEQEVEMANSEVQEQSEELEKEKTITPTGSADWTAADHEEEERPAGFEEDTAAPANKSEKQEECSRPQEEEDIMDIPLDDPEANRAAAKIQAGFRGHMTRKKMKPEDKTEGEERQEDRGQ</sequence>
<evidence type="ECO:0000313" key="3">
    <source>
        <dbReference type="Ensembl" id="ENSFHEP00000024466.1"/>
    </source>
</evidence>
<organism evidence="3 4">
    <name type="scientific">Fundulus heteroclitus</name>
    <name type="common">Killifish</name>
    <name type="synonym">Mummichog</name>
    <dbReference type="NCBI Taxonomy" id="8078"/>
    <lineage>
        <taxon>Eukaryota</taxon>
        <taxon>Metazoa</taxon>
        <taxon>Chordata</taxon>
        <taxon>Craniata</taxon>
        <taxon>Vertebrata</taxon>
        <taxon>Euteleostomi</taxon>
        <taxon>Actinopterygii</taxon>
        <taxon>Neopterygii</taxon>
        <taxon>Teleostei</taxon>
        <taxon>Neoteleostei</taxon>
        <taxon>Acanthomorphata</taxon>
        <taxon>Ovalentaria</taxon>
        <taxon>Atherinomorphae</taxon>
        <taxon>Cyprinodontiformes</taxon>
        <taxon>Fundulidae</taxon>
        <taxon>Fundulus</taxon>
    </lineage>
</organism>
<feature type="compositionally biased region" description="Basic and acidic residues" evidence="1">
    <location>
        <begin position="646"/>
        <end position="657"/>
    </location>
</feature>
<dbReference type="Pfam" id="PF00612">
    <property type="entry name" value="IQ"/>
    <property type="match status" value="1"/>
</dbReference>
<dbReference type="Ensembl" id="ENSFHET00000007742.1">
    <property type="protein sequence ID" value="ENSFHEP00000024466.1"/>
    <property type="gene ID" value="ENSFHEG00000006025.1"/>
</dbReference>
<evidence type="ECO:0000313" key="4">
    <source>
        <dbReference type="Proteomes" id="UP000265000"/>
    </source>
</evidence>
<feature type="compositionally biased region" description="Acidic residues" evidence="1">
    <location>
        <begin position="680"/>
        <end position="692"/>
    </location>
</feature>
<keyword evidence="4" id="KW-1185">Reference proteome</keyword>
<dbReference type="GO" id="GO:0005516">
    <property type="term" value="F:calmodulin binding"/>
    <property type="evidence" value="ECO:0007669"/>
    <property type="project" value="TreeGrafter"/>
</dbReference>
<accession>A0A3Q2QC42</accession>
<name>A0A3Q2QC42_FUNHE</name>
<protein>
    <submittedName>
        <fullName evidence="3">Sperm autoantigenic protein 17</fullName>
    </submittedName>
</protein>
<dbReference type="GeneTree" id="ENSGT00940000177774"/>
<dbReference type="PANTHER" id="PTHR10699">
    <property type="entry name" value="NEUROMODULIN"/>
    <property type="match status" value="1"/>
</dbReference>
<dbReference type="Pfam" id="PF02197">
    <property type="entry name" value="RIIa"/>
    <property type="match status" value="1"/>
</dbReference>
<evidence type="ECO:0000259" key="2">
    <source>
        <dbReference type="SMART" id="SM00394"/>
    </source>
</evidence>
<dbReference type="SUPFAM" id="SSF47391">
    <property type="entry name" value="Dimerization-anchoring domain of cAMP-dependent PK regulatory subunit"/>
    <property type="match status" value="1"/>
</dbReference>
<proteinExistence type="predicted"/>
<dbReference type="Proteomes" id="UP000265000">
    <property type="component" value="Unplaced"/>
</dbReference>
<dbReference type="PANTHER" id="PTHR10699:SF16">
    <property type="entry name" value="SPERM SURFACE PROTEIN SP17"/>
    <property type="match status" value="1"/>
</dbReference>
<dbReference type="AlphaFoldDB" id="A0A3Q2QC42"/>
<reference evidence="3" key="1">
    <citation type="submission" date="2025-08" db="UniProtKB">
        <authorList>
            <consortium name="Ensembl"/>
        </authorList>
    </citation>
    <scope>IDENTIFICATION</scope>
</reference>
<feature type="compositionally biased region" description="Basic and acidic residues" evidence="1">
    <location>
        <begin position="715"/>
        <end position="731"/>
    </location>
</feature>
<feature type="compositionally biased region" description="Acidic residues" evidence="1">
    <location>
        <begin position="124"/>
        <end position="143"/>
    </location>
</feature>
<feature type="compositionally biased region" description="Basic and acidic residues" evidence="1">
    <location>
        <begin position="486"/>
        <end position="538"/>
    </location>
</feature>
<dbReference type="SMART" id="SM00394">
    <property type="entry name" value="RIIa"/>
    <property type="match status" value="1"/>
</dbReference>
<dbReference type="PROSITE" id="PS50096">
    <property type="entry name" value="IQ"/>
    <property type="match status" value="1"/>
</dbReference>
<feature type="compositionally biased region" description="Basic and acidic residues" evidence="1">
    <location>
        <begin position="146"/>
        <end position="156"/>
    </location>
</feature>
<feature type="region of interest" description="Disordered" evidence="1">
    <location>
        <begin position="304"/>
        <end position="367"/>
    </location>
</feature>